<gene>
    <name evidence="1" type="ORF">EV657_13224</name>
</gene>
<proteinExistence type="predicted"/>
<protein>
    <submittedName>
        <fullName evidence="1">Uncharacterized protein</fullName>
    </submittedName>
</protein>
<comment type="caution">
    <text evidence="1">The sequence shown here is derived from an EMBL/GenBank/DDBJ whole genome shotgun (WGS) entry which is preliminary data.</text>
</comment>
<dbReference type="EMBL" id="SOEB01000032">
    <property type="protein sequence ID" value="TDX22188.1"/>
    <property type="molecule type" value="Genomic_DNA"/>
</dbReference>
<accession>A0A4R8FEL1</accession>
<evidence type="ECO:0000313" key="2">
    <source>
        <dbReference type="Proteomes" id="UP000295484"/>
    </source>
</evidence>
<name>A0A4R8FEL1_9RHOB</name>
<sequence length="647" mass="72123">MTRIESFITADLIATDEQILQRAGEAMNRALQDKKREAAAVREGWMQMRQQSMQSRTSAAPTALRETLDRAARKLELAGDFEIQVIEKGKKETSAFTVRHILDDREKFNGCQTLDPLEPEYNSSSVVGKLFLKSATPTLHSLAHGGMTYRLFSSADEPNVCRKRLIWNERNPSEIVLRCINQMKATERFFCMGEAAALLRNNRVSILTEPLLDFEISRHVDLMTQNAEGEYKAKQMPIRQIKQILDLVPSELKPLESIIDYPLPDEDGILPEMPGYIDKAGLFLTKDPALFDVPKVPSEEDLRKAVETCFLPFTHFQFENHTQGRSAVLAAVMTSVLRPAVPVAPVIAITSPSLGAGKSYLATALGAIATGEVPDCQSLPETSVELEKVLFSHLMQGSRFVHFDNADQNVQSSVLSSYATAARISGRILGVSKINKHLPNRALLVINGRNLSFGNGMARRHIPIRLKPSSTADLTKAYDFIPQDLALKRRHDIITAVLTLTRAAKAVCVSRRNFASYEQWSRLVRDPLAAIAELLPDLDLVDPLAFLQSGMAADTHVEHTGELLSFLQAHFQGEEFTSADVRERCLGDRAWDDLVRTVFPSGSGRTAQGIGIVLSRLLDQPAQDRVLRRRMRDGKNMWLIEMLKPSD</sequence>
<evidence type="ECO:0000313" key="1">
    <source>
        <dbReference type="EMBL" id="TDX22188.1"/>
    </source>
</evidence>
<dbReference type="RefSeq" id="WP_134079427.1">
    <property type="nucleotide sequence ID" value="NZ_SOEB01000032.1"/>
</dbReference>
<dbReference type="Proteomes" id="UP000295484">
    <property type="component" value="Unassembled WGS sequence"/>
</dbReference>
<organism evidence="1 2">
    <name type="scientific">Rhodovulum visakhapatnamense</name>
    <dbReference type="NCBI Taxonomy" id="364297"/>
    <lineage>
        <taxon>Bacteria</taxon>
        <taxon>Pseudomonadati</taxon>
        <taxon>Pseudomonadota</taxon>
        <taxon>Alphaproteobacteria</taxon>
        <taxon>Rhodobacterales</taxon>
        <taxon>Paracoccaceae</taxon>
        <taxon>Rhodovulum</taxon>
    </lineage>
</organism>
<dbReference type="AlphaFoldDB" id="A0A4R8FEL1"/>
<reference evidence="1 2" key="1">
    <citation type="submission" date="2019-03" db="EMBL/GenBank/DDBJ databases">
        <title>Genomic Encyclopedia of Type Strains, Phase IV (KMG-IV): sequencing the most valuable type-strain genomes for metagenomic binning, comparative biology and taxonomic classification.</title>
        <authorList>
            <person name="Goeker M."/>
        </authorList>
    </citation>
    <scope>NUCLEOTIDE SEQUENCE [LARGE SCALE GENOMIC DNA]</scope>
    <source>
        <strain evidence="1 2">JA181</strain>
    </source>
</reference>